<feature type="compositionally biased region" description="Basic and acidic residues" evidence="1">
    <location>
        <begin position="12"/>
        <end position="21"/>
    </location>
</feature>
<proteinExistence type="predicted"/>
<evidence type="ECO:0000256" key="1">
    <source>
        <dbReference type="SAM" id="MobiDB-lite"/>
    </source>
</evidence>
<organism evidence="2 3">
    <name type="scientific">Coccidioides immitis RMSCC 2394</name>
    <dbReference type="NCBI Taxonomy" id="404692"/>
    <lineage>
        <taxon>Eukaryota</taxon>
        <taxon>Fungi</taxon>
        <taxon>Dikarya</taxon>
        <taxon>Ascomycota</taxon>
        <taxon>Pezizomycotina</taxon>
        <taxon>Eurotiomycetes</taxon>
        <taxon>Eurotiomycetidae</taxon>
        <taxon>Onygenales</taxon>
        <taxon>Onygenaceae</taxon>
        <taxon>Coccidioides</taxon>
    </lineage>
</organism>
<dbReference type="Proteomes" id="UP000054565">
    <property type="component" value="Unassembled WGS sequence"/>
</dbReference>
<dbReference type="EMBL" id="DS028093">
    <property type="protein sequence ID" value="KMP00463.1"/>
    <property type="molecule type" value="Genomic_DNA"/>
</dbReference>
<accession>A0A0J6Y1G7</accession>
<sequence>MHIIQYPSRKRQSGDAVHRPELGSGYSLGSPMLSRHRLHKCAKRCLAMLVDKRIVSKTNRLGTPYLGTEDEVQYQTYMMYSIDLGDMFDPIDPDTRYGLYGNGAPYPQPICTFCEN</sequence>
<name>A0A0J6Y1G7_COCIT</name>
<evidence type="ECO:0000313" key="2">
    <source>
        <dbReference type="EMBL" id="KMP00463.1"/>
    </source>
</evidence>
<gene>
    <name evidence="2" type="ORF">CIRG_00605</name>
</gene>
<evidence type="ECO:0000313" key="3">
    <source>
        <dbReference type="Proteomes" id="UP000054565"/>
    </source>
</evidence>
<feature type="region of interest" description="Disordered" evidence="1">
    <location>
        <begin position="1"/>
        <end position="21"/>
    </location>
</feature>
<protein>
    <submittedName>
        <fullName evidence="2">Uncharacterized protein</fullName>
    </submittedName>
</protein>
<reference evidence="3" key="1">
    <citation type="journal article" date="2010" name="Genome Res.">
        <title>Population genomic sequencing of Coccidioides fungi reveals recent hybridization and transposon control.</title>
        <authorList>
            <person name="Neafsey D.E."/>
            <person name="Barker B.M."/>
            <person name="Sharpton T.J."/>
            <person name="Stajich J.E."/>
            <person name="Park D.J."/>
            <person name="Whiston E."/>
            <person name="Hung C.-Y."/>
            <person name="McMahan C."/>
            <person name="White J."/>
            <person name="Sykes S."/>
            <person name="Heiman D."/>
            <person name="Young S."/>
            <person name="Zeng Q."/>
            <person name="Abouelleil A."/>
            <person name="Aftuck L."/>
            <person name="Bessette D."/>
            <person name="Brown A."/>
            <person name="FitzGerald M."/>
            <person name="Lui A."/>
            <person name="Macdonald J.P."/>
            <person name="Priest M."/>
            <person name="Orbach M.J."/>
            <person name="Galgiani J.N."/>
            <person name="Kirkland T.N."/>
            <person name="Cole G.T."/>
            <person name="Birren B.W."/>
            <person name="Henn M.R."/>
            <person name="Taylor J.W."/>
            <person name="Rounsley S.D."/>
        </authorList>
    </citation>
    <scope>NUCLEOTIDE SEQUENCE [LARGE SCALE GENOMIC DNA]</scope>
    <source>
        <strain evidence="3">RMSCC 2394</strain>
    </source>
</reference>
<dbReference type="AlphaFoldDB" id="A0A0J6Y1G7"/>